<reference evidence="5 6" key="1">
    <citation type="submission" date="2016-12" db="EMBL/GenBank/DDBJ databases">
        <title>Draft genome sequences of strains Salinicola socius SMB35, Salinicola sp. MH3R3-1 and Chromohalobacter sp. SMB17 from the Verkhnekamsk potash mining region of Russia.</title>
        <authorList>
            <person name="Mavrodi D.V."/>
            <person name="Olsson B.E."/>
            <person name="Korsakova E.S."/>
            <person name="Pyankova A."/>
            <person name="Mavrodi O.V."/>
            <person name="Plotnikova E.G."/>
        </authorList>
    </citation>
    <scope>NUCLEOTIDE SEQUENCE [LARGE SCALE GENOMIC DNA]</scope>
    <source>
        <strain evidence="5 6">SMB35</strain>
    </source>
</reference>
<dbReference type="SMART" id="SM00342">
    <property type="entry name" value="HTH_ARAC"/>
    <property type="match status" value="1"/>
</dbReference>
<dbReference type="Proteomes" id="UP000186878">
    <property type="component" value="Unassembled WGS sequence"/>
</dbReference>
<dbReference type="GO" id="GO:0003700">
    <property type="term" value="F:DNA-binding transcription factor activity"/>
    <property type="evidence" value="ECO:0007669"/>
    <property type="project" value="InterPro"/>
</dbReference>
<evidence type="ECO:0000313" key="5">
    <source>
        <dbReference type="EMBL" id="OLO04384.1"/>
    </source>
</evidence>
<dbReference type="InterPro" id="IPR050204">
    <property type="entry name" value="AraC_XylS_family_regulators"/>
</dbReference>
<evidence type="ECO:0000313" key="6">
    <source>
        <dbReference type="Proteomes" id="UP000186878"/>
    </source>
</evidence>
<dbReference type="PANTHER" id="PTHR46796:SF10">
    <property type="entry name" value="TRANSCRIPTIONAL ACTIVATOR FEAR"/>
    <property type="match status" value="1"/>
</dbReference>
<dbReference type="RefSeq" id="WP_075569941.1">
    <property type="nucleotide sequence ID" value="NZ_MSDO01000011.1"/>
</dbReference>
<evidence type="ECO:0000259" key="4">
    <source>
        <dbReference type="PROSITE" id="PS01124"/>
    </source>
</evidence>
<dbReference type="STRING" id="404433.BTW07_09535"/>
<dbReference type="InterPro" id="IPR018060">
    <property type="entry name" value="HTH_AraC"/>
</dbReference>
<dbReference type="InterPro" id="IPR003313">
    <property type="entry name" value="AraC-bd"/>
</dbReference>
<dbReference type="AlphaFoldDB" id="A0A1Q8SSI3"/>
<evidence type="ECO:0000256" key="1">
    <source>
        <dbReference type="ARBA" id="ARBA00023015"/>
    </source>
</evidence>
<organism evidence="5 6">
    <name type="scientific">Salinicola socius</name>
    <dbReference type="NCBI Taxonomy" id="404433"/>
    <lineage>
        <taxon>Bacteria</taxon>
        <taxon>Pseudomonadati</taxon>
        <taxon>Pseudomonadota</taxon>
        <taxon>Gammaproteobacteria</taxon>
        <taxon>Oceanospirillales</taxon>
        <taxon>Halomonadaceae</taxon>
        <taxon>Salinicola</taxon>
    </lineage>
</organism>
<comment type="caution">
    <text evidence="5">The sequence shown here is derived from an EMBL/GenBank/DDBJ whole genome shotgun (WGS) entry which is preliminary data.</text>
</comment>
<keyword evidence="3" id="KW-0804">Transcription</keyword>
<sequence length="256" mass="28854">MTDTIRLAPLDNAIQHHHHDYHQIVIGLSGYAEFEIAGQSGIVAPLSGCLVPANIEHYYEGIGDNRQLIIDLPDDASALTGMHRRSRSLFDRPGYFSLDESLQHYLQFLIQEMTRANHASGDLLVTTLLSSLHARLGATLCPPTLTKRAGRSLDIPRLEQFVIARLDRRLSVSDLANLACLSEAHFAERFRDQTGITPYQFVMRLRLTRVRELTTSTDMPLADIAERTGFANQSALSHAFRRHYGHSPMQLRRLSR</sequence>
<proteinExistence type="predicted"/>
<dbReference type="SUPFAM" id="SSF46689">
    <property type="entry name" value="Homeodomain-like"/>
    <property type="match status" value="2"/>
</dbReference>
<keyword evidence="2" id="KW-0238">DNA-binding</keyword>
<keyword evidence="6" id="KW-1185">Reference proteome</keyword>
<protein>
    <submittedName>
        <fullName evidence="5">AraC family transcriptional regulator</fullName>
    </submittedName>
</protein>
<dbReference type="PROSITE" id="PS01124">
    <property type="entry name" value="HTH_ARAC_FAMILY_2"/>
    <property type="match status" value="1"/>
</dbReference>
<dbReference type="Gene3D" id="2.60.120.10">
    <property type="entry name" value="Jelly Rolls"/>
    <property type="match status" value="1"/>
</dbReference>
<name>A0A1Q8SSI3_9GAMM</name>
<evidence type="ECO:0000256" key="2">
    <source>
        <dbReference type="ARBA" id="ARBA00023125"/>
    </source>
</evidence>
<gene>
    <name evidence="5" type="ORF">BTW07_09535</name>
</gene>
<keyword evidence="1" id="KW-0805">Transcription regulation</keyword>
<dbReference type="InterPro" id="IPR014710">
    <property type="entry name" value="RmlC-like_jellyroll"/>
</dbReference>
<dbReference type="OrthoDB" id="5740883at2"/>
<dbReference type="InterPro" id="IPR037923">
    <property type="entry name" value="HTH-like"/>
</dbReference>
<dbReference type="GO" id="GO:0043565">
    <property type="term" value="F:sequence-specific DNA binding"/>
    <property type="evidence" value="ECO:0007669"/>
    <property type="project" value="InterPro"/>
</dbReference>
<dbReference type="InterPro" id="IPR009057">
    <property type="entry name" value="Homeodomain-like_sf"/>
</dbReference>
<dbReference type="Pfam" id="PF12833">
    <property type="entry name" value="HTH_18"/>
    <property type="match status" value="1"/>
</dbReference>
<dbReference type="PANTHER" id="PTHR46796">
    <property type="entry name" value="HTH-TYPE TRANSCRIPTIONAL ACTIVATOR RHAS-RELATED"/>
    <property type="match status" value="1"/>
</dbReference>
<dbReference type="EMBL" id="MSDO01000011">
    <property type="protein sequence ID" value="OLO04384.1"/>
    <property type="molecule type" value="Genomic_DNA"/>
</dbReference>
<dbReference type="Pfam" id="PF02311">
    <property type="entry name" value="AraC_binding"/>
    <property type="match status" value="1"/>
</dbReference>
<feature type="domain" description="HTH araC/xylS-type" evidence="4">
    <location>
        <begin position="156"/>
        <end position="254"/>
    </location>
</feature>
<dbReference type="Gene3D" id="1.10.10.60">
    <property type="entry name" value="Homeodomain-like"/>
    <property type="match status" value="1"/>
</dbReference>
<evidence type="ECO:0000256" key="3">
    <source>
        <dbReference type="ARBA" id="ARBA00023163"/>
    </source>
</evidence>
<accession>A0A1Q8SSI3</accession>
<dbReference type="SUPFAM" id="SSF51215">
    <property type="entry name" value="Regulatory protein AraC"/>
    <property type="match status" value="1"/>
</dbReference>